<evidence type="ECO:0000313" key="2">
    <source>
        <dbReference type="Proteomes" id="UP000565286"/>
    </source>
</evidence>
<gene>
    <name evidence="1" type="ORF">GGQ73_000355</name>
</gene>
<reference evidence="1 2" key="1">
    <citation type="submission" date="2020-08" db="EMBL/GenBank/DDBJ databases">
        <title>Genomic Encyclopedia of Type Strains, Phase IV (KMG-IV): sequencing the most valuable type-strain genomes for metagenomic binning, comparative biology and taxonomic classification.</title>
        <authorList>
            <person name="Goeker M."/>
        </authorList>
    </citation>
    <scope>NUCLEOTIDE SEQUENCE [LARGE SCALE GENOMIC DNA]</scope>
    <source>
        <strain evidence="1 2">DSM 26438</strain>
    </source>
</reference>
<protein>
    <submittedName>
        <fullName evidence="1">Uncharacterized protein</fullName>
    </submittedName>
</protein>
<keyword evidence="2" id="KW-1185">Reference proteome</keyword>
<comment type="caution">
    <text evidence="1">The sequence shown here is derived from an EMBL/GenBank/DDBJ whole genome shotgun (WGS) entry which is preliminary data.</text>
</comment>
<evidence type="ECO:0000313" key="1">
    <source>
        <dbReference type="EMBL" id="MBB3944432.1"/>
    </source>
</evidence>
<dbReference type="Proteomes" id="UP000565286">
    <property type="component" value="Unassembled WGS sequence"/>
</dbReference>
<sequence>MLSAYDFSLRRRSINVATEVGFRGVGTEMAGVYA</sequence>
<organism evidence="1 2">
    <name type="scientific">Rhizobium skierniewicense</name>
    <dbReference type="NCBI Taxonomy" id="984260"/>
    <lineage>
        <taxon>Bacteria</taxon>
        <taxon>Pseudomonadati</taxon>
        <taxon>Pseudomonadota</taxon>
        <taxon>Alphaproteobacteria</taxon>
        <taxon>Hyphomicrobiales</taxon>
        <taxon>Rhizobiaceae</taxon>
        <taxon>Rhizobium/Agrobacterium group</taxon>
        <taxon>Rhizobium</taxon>
    </lineage>
</organism>
<dbReference type="EMBL" id="JACIDV010000001">
    <property type="protein sequence ID" value="MBB3944432.1"/>
    <property type="molecule type" value="Genomic_DNA"/>
</dbReference>
<proteinExistence type="predicted"/>
<accession>A0A7W6C783</accession>
<name>A0A7W6C783_9HYPH</name>
<dbReference type="AlphaFoldDB" id="A0A7W6C783"/>